<dbReference type="PANTHER" id="PTHR48249">
    <property type="entry name" value="MEDIATOR OF RNA POLYMERASE II TRANSCRIPTION SUBUNIT 13"/>
    <property type="match status" value="1"/>
</dbReference>
<evidence type="ECO:0000256" key="9">
    <source>
        <dbReference type="RuleBase" id="RU364134"/>
    </source>
</evidence>
<dbReference type="STRING" id="1561998.A0A1I7UBP4"/>
<keyword evidence="6 9" id="KW-0010">Activator</keyword>
<feature type="compositionally biased region" description="Basic residues" evidence="10">
    <location>
        <begin position="342"/>
        <end position="359"/>
    </location>
</feature>
<evidence type="ECO:0000313" key="13">
    <source>
        <dbReference type="Proteomes" id="UP000095282"/>
    </source>
</evidence>
<protein>
    <recommendedName>
        <fullName evidence="3 9">Mediator of RNA polymerase II transcription subunit 13</fullName>
    </recommendedName>
</protein>
<evidence type="ECO:0000256" key="4">
    <source>
        <dbReference type="ARBA" id="ARBA00022491"/>
    </source>
</evidence>
<accession>A0A1I7UBP4</accession>
<reference evidence="14" key="1">
    <citation type="submission" date="2016-11" db="UniProtKB">
        <authorList>
            <consortium name="WormBaseParasite"/>
        </authorList>
    </citation>
    <scope>IDENTIFICATION</scope>
</reference>
<feature type="region of interest" description="Disordered" evidence="10">
    <location>
        <begin position="1990"/>
        <end position="2012"/>
    </location>
</feature>
<dbReference type="Proteomes" id="UP000095282">
    <property type="component" value="Unplaced"/>
</dbReference>
<evidence type="ECO:0000256" key="5">
    <source>
        <dbReference type="ARBA" id="ARBA00023015"/>
    </source>
</evidence>
<feature type="domain" description="MID" evidence="12">
    <location>
        <begin position="1692"/>
        <end position="2149"/>
    </location>
</feature>
<dbReference type="InterPro" id="IPR041285">
    <property type="entry name" value="MID_MedPIWI"/>
</dbReference>
<feature type="compositionally biased region" description="Basic and acidic residues" evidence="10">
    <location>
        <begin position="1990"/>
        <end position="1999"/>
    </location>
</feature>
<dbReference type="GO" id="GO:0016592">
    <property type="term" value="C:mediator complex"/>
    <property type="evidence" value="ECO:0007669"/>
    <property type="project" value="InterPro"/>
</dbReference>
<evidence type="ECO:0000256" key="1">
    <source>
        <dbReference type="ARBA" id="ARBA00004123"/>
    </source>
</evidence>
<feature type="region of interest" description="Disordered" evidence="10">
    <location>
        <begin position="733"/>
        <end position="777"/>
    </location>
</feature>
<feature type="region of interest" description="Disordered" evidence="10">
    <location>
        <begin position="278"/>
        <end position="317"/>
    </location>
</feature>
<keyword evidence="13" id="KW-1185">Reference proteome</keyword>
<feature type="region of interest" description="Disordered" evidence="10">
    <location>
        <begin position="416"/>
        <end position="454"/>
    </location>
</feature>
<keyword evidence="8 9" id="KW-0539">Nucleus</keyword>
<feature type="compositionally biased region" description="Acidic residues" evidence="10">
    <location>
        <begin position="293"/>
        <end position="317"/>
    </location>
</feature>
<dbReference type="PANTHER" id="PTHR48249:SF3">
    <property type="entry name" value="MEDIATOR OF RNA POLYMERASE II TRANSCRIPTION SUBUNIT 13"/>
    <property type="match status" value="1"/>
</dbReference>
<feature type="compositionally biased region" description="Basic and acidic residues" evidence="10">
    <location>
        <begin position="51"/>
        <end position="90"/>
    </location>
</feature>
<feature type="compositionally biased region" description="Basic and acidic residues" evidence="10">
    <location>
        <begin position="278"/>
        <end position="292"/>
    </location>
</feature>
<feature type="region of interest" description="Disordered" evidence="10">
    <location>
        <begin position="1031"/>
        <end position="1074"/>
    </location>
</feature>
<proteinExistence type="inferred from homology"/>
<organism evidence="13 14">
    <name type="scientific">Caenorhabditis tropicalis</name>
    <dbReference type="NCBI Taxonomy" id="1561998"/>
    <lineage>
        <taxon>Eukaryota</taxon>
        <taxon>Metazoa</taxon>
        <taxon>Ecdysozoa</taxon>
        <taxon>Nematoda</taxon>
        <taxon>Chromadorea</taxon>
        <taxon>Rhabditida</taxon>
        <taxon>Rhabditina</taxon>
        <taxon>Rhabditomorpha</taxon>
        <taxon>Rhabditoidea</taxon>
        <taxon>Rhabditidae</taxon>
        <taxon>Peloderinae</taxon>
        <taxon>Caenorhabditis</taxon>
    </lineage>
</organism>
<name>A0A1I7UBP4_9PELO</name>
<dbReference type="GO" id="GO:0003713">
    <property type="term" value="F:transcription coactivator activity"/>
    <property type="evidence" value="ECO:0007669"/>
    <property type="project" value="TreeGrafter"/>
</dbReference>
<comment type="function">
    <text evidence="9">Component of the Mediator complex, a coactivator involved in regulated transcription of nearly all RNA polymerase II-dependent genes. Mediator functions as a bridge to convey information from gene-specific regulatory proteins to the basal RNA polymerase II transcription machinery. Mediator is recruited to promoters by direct interactions with regulatory proteins and serves as a scaffold for the assembly of a functional preinitiation complex with RNA polymerase II and the general transcription factors.</text>
</comment>
<feature type="compositionally biased region" description="Pro residues" evidence="10">
    <location>
        <begin position="1041"/>
        <end position="1057"/>
    </location>
</feature>
<feature type="domain" description="Mediator complex subunit Med13 C-terminal" evidence="11">
    <location>
        <begin position="2283"/>
        <end position="2671"/>
    </location>
</feature>
<dbReference type="Pfam" id="PF18296">
    <property type="entry name" value="MID_MedPIWI"/>
    <property type="match status" value="1"/>
</dbReference>
<dbReference type="Pfam" id="PF06333">
    <property type="entry name" value="Med13_C"/>
    <property type="match status" value="1"/>
</dbReference>
<feature type="compositionally biased region" description="Acidic residues" evidence="10">
    <location>
        <begin position="116"/>
        <end position="131"/>
    </location>
</feature>
<dbReference type="eggNOG" id="KOG3600">
    <property type="taxonomic scope" value="Eukaryota"/>
</dbReference>
<sequence>MQIEEKEPENVTEERQKTPDAEPPAPPQTTRVLLASSSDEEPTTGGYDGADEPKPEDIPVKLRWMYEHDFRQEKPKDETPEEKERREHAREVRRKRRKNREERLKEIERQRAEVTNPEEYDSDVVTDPEVEDKEKLVDNEIPKMVLIEIDNVRMLYPSKLICVTLDDDRQMLEAVGLKTAPIPAELQFPIPQNTRRSRVRNVVSLSNPTLQLNTVLQYCQTELRKRKETLKTFGNKGRNIALHQKPSETFLTWGTRDKKFSGIGLDMEDDQNIFLTKMEDPMIKEDGKGKEENENENDDDDEDEEGNEEEEEAEQEELLTFREIALTGRELLVERKDDFHAYHKKRMPKPLKERQKKSNQKSPKGLKQGYGLLPARPWYSKRDIISRIRTKSPRFVVPREKRVKLYNIHGPNYGSARRRKNSFTKGNESFLSTKEVIKDKNDPPNATVRPDSDDEAHQIDKLSQQDWANFDEELIKEIPEIEIIEKEEIFNDVRLTKPPHDENYEPEPFLPITFLTNNVVNNDFEQLSGDEDMSEERFNEVFKDKYNKWKPQFHRGEKIECSNYLFDPSNPPISSPREYHLKEPPKKTKYESVIPTPIGNKYFKGSIVKNGLRGFEEMCIVKDDDETIRKERWLKRARRKFCKQEIKIARNCYLDLQKQFVKRSLKRALTRIRLTAEKDSIVEKPKREKPVSPLLKNKEDKSFEKSLVLMEKELDKLDMNSFCSQHEKAGPFGVPLPSGLIEPDYETSPHGSIDEESESEIDEQRTGLGEGTSDQYQEGDSVDMIQEDEEQFNDPSMEVPSISHIRTVGDHIGPDGMLSPPASNEMPKGGPLSVGPPSIEAQGLNQIYPTPPSVQMLQGDSAQAHSPGTHGKSRTLPIVSEEDSERITISGDIGSVVDVEVTDIETNNMQIWNKTTNQPKLSKFLLSSRNNPILSGRKMKYDTPMTGTFEIAMNLKKPVSGLAYEPMVTRNFEYAPHTSFAELIRVKSCDRRIPAPLSLPQMPSVNPGLMTPTHQLFQSPVLPPQHTPSPFSAGPLGHHPMVPPGYPGTPGTFPPTTPTYSGMTPRPGSTFGPGHVYPHPHHMGAPGYPGQMGPIGPMGVPPMGPMSVQRQFSNPQMLQHHQMQMRMQQMQQMRQMAAQGVPPGYGAPGMPSYPQGAATPGPMGLGMQSGPSSVQRLNNFVNQSQFGPSSVQSMQYGANPSMIPQSPNFNQPYGGMVNPMMSPMQQHQFHQQQMLQQQQHHQHQMQMQMQRTQLQLQHTQSQQAIQTLQPNPLQLLAQQNEQVANAHKNLSERDKLKFTKRQKQLKDGLMPTSLQPTAIKNLRNPPDANVPYKRHEIFNRSPDHNVPRGDSLTVAIVLSDTLLDLHFDSVFDACPICSCSVSIRSRDLGMYINPHTVLSSREGGYTNMREYTLGTWSGFHVNGPTTCTCGFSAIRHRYLSWCSGLFEEDADEATTSDKAVAPVIPPLDYPKKSSARDMIWFDSRSVHDIALIDQIRQMSFSNSLGKAVSQMATAKEHAKNLSITTEVTYDITIPSEYIMSHVDNLELLMLGNSALGPMQKSGTGNLTQVSNDKYLNYFHPWGFQTANEIVELDSSEWADLLGVVTPTLEVSMKQARHIPPETEFIIDGPLTWRQIVAKAYSGKPASEDEEDVSLAEPVPAVMRATEKEAIRAAPNIEQYYEQASLGPIDQPKDIMYLTIIPDDDDIYERTVDFMDAVTDTYETMRLGHHIPFPVSTGTATRFRNVYKSFQQQYPYTEHQQVLNYTNSQLRSMPQKVAGEPDPLDTNPANWTSRAKRKLEIYEDLRKSESEDGDYNPLAVADVTVPSDNVGKRNINSILPPVTSDKHSGGYYEREGILRVGKPLEPNRSQQTVVNTLEFENMTRHLSDANGFVSRLRLYLQQMEDLAHHALIGNPEAFERSGYRYQLAVEERLKREKECKFIEEERLRYEAARREDEQRVPEKPEEADLCCGVELGESTSVKWINDELEEKKRQRQKENEQYPPEGHQAPSPVPAGMIHIPETLSEQEKKVQPTLADIFIDPSIVAPLNAQNIAWKQRDTRVPNPFPSSNQPPIPFEAIGNADTDDFATLPHAIVIYVVNPFSYGTDGQSALHMRVALLSFIRAFNSIVGRLQYLKRPQVQLEIIGLESMDDSASPFPDYFNNPKVPFDILHERPVRNERVEEVGRTEITRSLCVAVYTHPRVFFPDIYKSMSARCMTAFGPGTQLINTINDIEKLNNDSYFRQAKRSKTDLDRMDAYRHPRLMPSHTVEKKNFIAYRVPSNILCLAPPPPVYQMDESGKPIVTPTDEQTLFISYCLVGKEYLVATATDAQGKLIDNCISNIKPRRKNNQVYRYSGKTQILDGMGKLWSFILGVMSSDIKNWRLVVGRLGRIGHGEFRAWTHLLNKSSLLKYSSSLKDICGACRSMPSFTGTPSILSACLITLEPEPSIRVVPEFYDLETMAKKSYIFHTPGDISCTHILTFPVGTEINLEMQDQTADTKAEENWEFGDLDIMEGLDDGDTEIMKDLGLETPSSAAIRQSGTTSFFSEDSSSIEIQNQPLASGYYISTAPAPELPSWFWATCPSAKRHSPVHLKSSLHINISEVKNDDIAMESTKEKDKEKEKEEKDIHPLESRQTEEVLRHVLESYNALSWLNLNRETGDRYSCLPIHIQHLLRLYHNVARLLA</sequence>
<dbReference type="GO" id="GO:0045944">
    <property type="term" value="P:positive regulation of transcription by RNA polymerase II"/>
    <property type="evidence" value="ECO:0007669"/>
    <property type="project" value="TreeGrafter"/>
</dbReference>
<dbReference type="InterPro" id="IPR009401">
    <property type="entry name" value="Med13_C"/>
</dbReference>
<feature type="compositionally biased region" description="Basic and acidic residues" evidence="10">
    <location>
        <begin position="99"/>
        <end position="112"/>
    </location>
</feature>
<keyword evidence="7 9" id="KW-0804">Transcription</keyword>
<evidence type="ECO:0000256" key="8">
    <source>
        <dbReference type="ARBA" id="ARBA00023242"/>
    </source>
</evidence>
<comment type="similarity">
    <text evidence="2 9">Belongs to the Mediator complex subunit 13 family.</text>
</comment>
<evidence type="ECO:0000259" key="12">
    <source>
        <dbReference type="Pfam" id="PF18296"/>
    </source>
</evidence>
<evidence type="ECO:0000313" key="14">
    <source>
        <dbReference type="WBParaSite" id="Csp11.Scaffold629.g7711.t1"/>
    </source>
</evidence>
<evidence type="ECO:0000256" key="10">
    <source>
        <dbReference type="SAM" id="MobiDB-lite"/>
    </source>
</evidence>
<feature type="compositionally biased region" description="Polar residues" evidence="10">
    <location>
        <begin position="28"/>
        <end position="37"/>
    </location>
</feature>
<evidence type="ECO:0000256" key="7">
    <source>
        <dbReference type="ARBA" id="ARBA00023163"/>
    </source>
</evidence>
<keyword evidence="5 9" id="KW-0805">Transcription regulation</keyword>
<feature type="region of interest" description="Disordered" evidence="10">
    <location>
        <begin position="1"/>
        <end position="131"/>
    </location>
</feature>
<evidence type="ECO:0000259" key="11">
    <source>
        <dbReference type="Pfam" id="PF06333"/>
    </source>
</evidence>
<dbReference type="WBParaSite" id="Csp11.Scaffold629.g7711.t1">
    <property type="protein sequence ID" value="Csp11.Scaffold629.g7711.t1"/>
    <property type="gene ID" value="Csp11.Scaffold629.g7711"/>
</dbReference>
<feature type="compositionally biased region" description="Basic and acidic residues" evidence="10">
    <location>
        <begin position="1"/>
        <end position="20"/>
    </location>
</feature>
<keyword evidence="4 9" id="KW-0678">Repressor</keyword>
<evidence type="ECO:0000256" key="3">
    <source>
        <dbReference type="ARBA" id="ARBA00019618"/>
    </source>
</evidence>
<comment type="subunit">
    <text evidence="9">Component of the Mediator complex.</text>
</comment>
<feature type="region of interest" description="Disordered" evidence="10">
    <location>
        <begin position="342"/>
        <end position="371"/>
    </location>
</feature>
<comment type="subcellular location">
    <subcellularLocation>
        <location evidence="1 9">Nucleus</location>
    </subcellularLocation>
</comment>
<feature type="region of interest" description="Disordered" evidence="10">
    <location>
        <begin position="2607"/>
        <end position="2631"/>
    </location>
</feature>
<feature type="region of interest" description="Disordered" evidence="10">
    <location>
        <begin position="856"/>
        <end position="875"/>
    </location>
</feature>
<evidence type="ECO:0000256" key="6">
    <source>
        <dbReference type="ARBA" id="ARBA00023159"/>
    </source>
</evidence>
<dbReference type="InterPro" id="IPR051139">
    <property type="entry name" value="Mediator_complx_sub13"/>
</dbReference>
<feature type="compositionally biased region" description="Polar residues" evidence="10">
    <location>
        <begin position="423"/>
        <end position="432"/>
    </location>
</feature>
<feature type="compositionally biased region" description="Polar residues" evidence="10">
    <location>
        <begin position="856"/>
        <end position="866"/>
    </location>
</feature>
<evidence type="ECO:0000256" key="2">
    <source>
        <dbReference type="ARBA" id="ARBA00009354"/>
    </source>
</evidence>